<evidence type="ECO:0000313" key="10">
    <source>
        <dbReference type="Proteomes" id="UP000217083"/>
    </source>
</evidence>
<evidence type="ECO:0000256" key="2">
    <source>
        <dbReference type="ARBA" id="ARBA00006490"/>
    </source>
</evidence>
<comment type="caution">
    <text evidence="9">The sequence shown here is derived from an EMBL/GenBank/DDBJ whole genome shotgun (WGS) entry which is preliminary data.</text>
</comment>
<dbReference type="GO" id="GO:0003824">
    <property type="term" value="F:catalytic activity"/>
    <property type="evidence" value="ECO:0007669"/>
    <property type="project" value="UniProtKB-ARBA"/>
</dbReference>
<gene>
    <name evidence="9" type="ORF">CIB95_13170</name>
</gene>
<keyword evidence="10" id="KW-1185">Reference proteome</keyword>
<comment type="similarity">
    <text evidence="2">Belongs to the class-V pyridoxal-phosphate-dependent aminotransferase family. NifS/IscS subfamily.</text>
</comment>
<evidence type="ECO:0000259" key="8">
    <source>
        <dbReference type="Pfam" id="PF00266"/>
    </source>
</evidence>
<keyword evidence="3" id="KW-0479">Metal-binding</keyword>
<dbReference type="InterPro" id="IPR015422">
    <property type="entry name" value="PyrdxlP-dep_Trfase_small"/>
</dbReference>
<dbReference type="Proteomes" id="UP000217083">
    <property type="component" value="Unassembled WGS sequence"/>
</dbReference>
<dbReference type="NCBIfam" id="NF002806">
    <property type="entry name" value="PRK02948.1"/>
    <property type="match status" value="1"/>
</dbReference>
<organism evidence="9 10">
    <name type="scientific">Lottiidibacillus patelloidae</name>
    <dbReference type="NCBI Taxonomy" id="2670334"/>
    <lineage>
        <taxon>Bacteria</taxon>
        <taxon>Bacillati</taxon>
        <taxon>Bacillota</taxon>
        <taxon>Bacilli</taxon>
        <taxon>Bacillales</taxon>
        <taxon>Bacillaceae</taxon>
        <taxon>Lottiidibacillus</taxon>
    </lineage>
</organism>
<name>A0A263BQS8_9BACI</name>
<dbReference type="InterPro" id="IPR000192">
    <property type="entry name" value="Aminotrans_V_dom"/>
</dbReference>
<evidence type="ECO:0000256" key="3">
    <source>
        <dbReference type="ARBA" id="ARBA00022723"/>
    </source>
</evidence>
<protein>
    <submittedName>
        <fullName evidence="9">Cysteine desulfurase NifS</fullName>
    </submittedName>
</protein>
<dbReference type="InterPro" id="IPR015424">
    <property type="entry name" value="PyrdxlP-dep_Trfase"/>
</dbReference>
<dbReference type="SUPFAM" id="SSF53383">
    <property type="entry name" value="PLP-dependent transferases"/>
    <property type="match status" value="1"/>
</dbReference>
<dbReference type="GO" id="GO:0046872">
    <property type="term" value="F:metal ion binding"/>
    <property type="evidence" value="ECO:0007669"/>
    <property type="project" value="UniProtKB-KW"/>
</dbReference>
<keyword evidence="5" id="KW-0408">Iron</keyword>
<dbReference type="GO" id="GO:0051536">
    <property type="term" value="F:iron-sulfur cluster binding"/>
    <property type="evidence" value="ECO:0007669"/>
    <property type="project" value="UniProtKB-KW"/>
</dbReference>
<evidence type="ECO:0000313" key="9">
    <source>
        <dbReference type="EMBL" id="OZM56055.1"/>
    </source>
</evidence>
<dbReference type="PIRSF" id="PIRSF005572">
    <property type="entry name" value="NifS"/>
    <property type="match status" value="1"/>
</dbReference>
<dbReference type="PROSITE" id="PS00595">
    <property type="entry name" value="AA_TRANSFER_CLASS_5"/>
    <property type="match status" value="1"/>
</dbReference>
<comment type="cofactor">
    <cofactor evidence="1 7">
        <name>pyridoxal 5'-phosphate</name>
        <dbReference type="ChEBI" id="CHEBI:597326"/>
    </cofactor>
</comment>
<dbReference type="Pfam" id="PF00266">
    <property type="entry name" value="Aminotran_5"/>
    <property type="match status" value="1"/>
</dbReference>
<evidence type="ECO:0000256" key="1">
    <source>
        <dbReference type="ARBA" id="ARBA00001933"/>
    </source>
</evidence>
<dbReference type="AlphaFoldDB" id="A0A263BQS8"/>
<sequence length="381" mass="42536">MIYFDNSATTKPYEEVVDVFVKVTNNYFGNPSSIHKLGGESEKLLFQARKVIASILQVKDQEIIFTGSGTEGNNLAIKGIAMEHKNRGKHLITTMIEHASTINTFKQLEKLGFDVTYLPVNQQGIISLTDLERAIREDTILVSVIHVNNELGSIQPIAEIGTLLKKYPKLHFHVDHVQGIAKVPLAIEKCNIDLLTCSGHKFHGLRGTGFLYKRSGVKLSPLFTGGSQEMKLRAGTENVAGIVSMAKALRISIEKYKEKHQEIVQIKNWLMEQLAEVDGVELNTPMEQSAPHIINISILGIKPEVFIHALEKHDIYVSTKSACSSKQSEVSHVLLATGMDENRAKSAIRISFSYQNNLEEAKVFMEVMKKELRQLKKIMGS</sequence>
<keyword evidence="4" id="KW-0663">Pyridoxal phosphate</keyword>
<feature type="domain" description="Aminotransferase class V" evidence="8">
    <location>
        <begin position="2"/>
        <end position="362"/>
    </location>
</feature>
<dbReference type="InterPro" id="IPR020578">
    <property type="entry name" value="Aminotrans_V_PyrdxlP_BS"/>
</dbReference>
<dbReference type="PANTHER" id="PTHR11601">
    <property type="entry name" value="CYSTEINE DESULFURYLASE FAMILY MEMBER"/>
    <property type="match status" value="1"/>
</dbReference>
<dbReference type="EMBL" id="NPIA01000008">
    <property type="protein sequence ID" value="OZM56055.1"/>
    <property type="molecule type" value="Genomic_DNA"/>
</dbReference>
<evidence type="ECO:0000256" key="6">
    <source>
        <dbReference type="ARBA" id="ARBA00023014"/>
    </source>
</evidence>
<dbReference type="PANTHER" id="PTHR11601:SF50">
    <property type="entry name" value="CYSTEINE DESULFURASE ISCS 2-RELATED"/>
    <property type="match status" value="1"/>
</dbReference>
<accession>A0A263BQS8</accession>
<reference evidence="9 10" key="2">
    <citation type="submission" date="2017-09" db="EMBL/GenBank/DDBJ databases">
        <title>Bacillus patelloidae sp. nov., isolated from the intestinal tract of a marine limpet.</title>
        <authorList>
            <person name="Liu R."/>
            <person name="Dong C."/>
            <person name="Shao Z."/>
        </authorList>
    </citation>
    <scope>NUCLEOTIDE SEQUENCE [LARGE SCALE GENOMIC DNA]</scope>
    <source>
        <strain evidence="9 10">SA5d-4</strain>
    </source>
</reference>
<evidence type="ECO:0000256" key="7">
    <source>
        <dbReference type="RuleBase" id="RU004504"/>
    </source>
</evidence>
<dbReference type="Gene3D" id="3.40.640.10">
    <property type="entry name" value="Type I PLP-dependent aspartate aminotransferase-like (Major domain)"/>
    <property type="match status" value="1"/>
</dbReference>
<dbReference type="InterPro" id="IPR016454">
    <property type="entry name" value="Cysteine_dSase"/>
</dbReference>
<evidence type="ECO:0000256" key="5">
    <source>
        <dbReference type="ARBA" id="ARBA00023004"/>
    </source>
</evidence>
<proteinExistence type="inferred from homology"/>
<keyword evidence="6" id="KW-0411">Iron-sulfur</keyword>
<dbReference type="RefSeq" id="WP_094925901.1">
    <property type="nucleotide sequence ID" value="NZ_NPIA01000008.1"/>
</dbReference>
<dbReference type="InterPro" id="IPR015421">
    <property type="entry name" value="PyrdxlP-dep_Trfase_major"/>
</dbReference>
<dbReference type="Gene3D" id="3.90.1150.10">
    <property type="entry name" value="Aspartate Aminotransferase, domain 1"/>
    <property type="match status" value="1"/>
</dbReference>
<evidence type="ECO:0000256" key="4">
    <source>
        <dbReference type="ARBA" id="ARBA00022898"/>
    </source>
</evidence>
<reference evidence="10" key="1">
    <citation type="submission" date="2017-08" db="EMBL/GenBank/DDBJ databases">
        <authorList>
            <person name="Huang Z."/>
        </authorList>
    </citation>
    <scope>NUCLEOTIDE SEQUENCE [LARGE SCALE GENOMIC DNA]</scope>
    <source>
        <strain evidence="10">SA5d-4</strain>
    </source>
</reference>